<dbReference type="EMBL" id="AF456804">
    <property type="protein sequence ID" value="AAL78510.1"/>
    <property type="molecule type" value="Genomic_DNA"/>
</dbReference>
<gene>
    <name evidence="1" type="primary">traM</name>
</gene>
<accession>Q8RTG6</accession>
<dbReference type="SUPFAM" id="SSF109631">
    <property type="entry name" value="Transcriptional repressor TraM"/>
    <property type="match status" value="1"/>
</dbReference>
<dbReference type="InterPro" id="IPR036336">
    <property type="entry name" value="Tscrpt_rep_TraM_sf"/>
</dbReference>
<dbReference type="GO" id="GO:0045892">
    <property type="term" value="P:negative regulation of DNA-templated transcription"/>
    <property type="evidence" value="ECO:0007669"/>
    <property type="project" value="InterPro"/>
</dbReference>
<organism evidence="1">
    <name type="scientific">Rhizobium meliloti</name>
    <name type="common">Ensifer meliloti</name>
    <name type="synonym">Sinorhizobium meliloti</name>
    <dbReference type="NCBI Taxonomy" id="382"/>
    <lineage>
        <taxon>Bacteria</taxon>
        <taxon>Pseudomonadati</taxon>
        <taxon>Pseudomonadota</taxon>
        <taxon>Alphaproteobacteria</taxon>
        <taxon>Hyphomicrobiales</taxon>
        <taxon>Rhizobiaceae</taxon>
        <taxon>Sinorhizobium/Ensifer group</taxon>
        <taxon>Sinorhizobium</taxon>
    </lineage>
</organism>
<dbReference type="RefSeq" id="WP_014989444.1">
    <property type="nucleotide sequence ID" value="NZ_CP021811.1"/>
</dbReference>
<name>Q8RTG6_RHIML</name>
<dbReference type="Gene3D" id="1.10.287.160">
    <property type="entry name" value="HR1 repeat"/>
    <property type="match status" value="1"/>
</dbReference>
<evidence type="ECO:0000313" key="1">
    <source>
        <dbReference type="EMBL" id="AAL78510.1"/>
    </source>
</evidence>
<dbReference type="Pfam" id="PF09228">
    <property type="entry name" value="Prok-TraM"/>
    <property type="match status" value="1"/>
</dbReference>
<dbReference type="InterPro" id="IPR015309">
    <property type="entry name" value="Tscrpt_rep_TraM"/>
</dbReference>
<dbReference type="AlphaFoldDB" id="Q8RTG6"/>
<reference evidence="1" key="1">
    <citation type="journal article" date="2002" name="J. Bacteriol.">
        <title>Identification of two quorum-sensing systems in Sinorhizobium meliloti.</title>
        <authorList>
            <person name="Marketon M.M."/>
            <person name="Gonzalez J.E."/>
        </authorList>
    </citation>
    <scope>NUCLEOTIDE SEQUENCE</scope>
</reference>
<sequence length="105" mass="11861">MNDESSPEAVGSEKQCHYDSMQKSELEPLAVSAIVEHRRLLQADQAVYEEWVRASEDPSISSSVLQTLQNEYLERQKRSEAQQEELSAMLDALGFVPDMPFDNGD</sequence>
<proteinExistence type="predicted"/>
<protein>
    <submittedName>
        <fullName evidence="1">Probable TraR transcriptional modulator TraM</fullName>
    </submittedName>
</protein>